<dbReference type="Pfam" id="PF01425">
    <property type="entry name" value="Amidase"/>
    <property type="match status" value="1"/>
</dbReference>
<protein>
    <recommendedName>
        <fullName evidence="3">amidase</fullName>
        <ecNumber evidence="3">3.5.1.4</ecNumber>
    </recommendedName>
</protein>
<sequence>MTNNHRDSIISSKRGARDAALALAPAYDALAHSSFTTATATEIVGRIGAGEWTAVQVLEAYIARAAHAQSTTNCLTEVLFEDARRQAAELDNEFAKTNKLRGVLHGVPMSFKDQFDIAGYDTTIGFTTWSDKPSTENATLVNQCYAAGAIIIAKTNVPQTMLAFECSNPLWGRTLNPWNGKYTCGGSSGGEAALLAMDGSALGVGSDIGGSLRIPAAYCGIYSFKPSADRVSSHGARGCRPGFEGFRPSYGPMARSVEDCDLLCRAIFGELDRSHRVVPVPYRPVELPQKLKFGYYSNDMLVRTSPANVRAIQETVDALKNAGHECVEFSTTLPSDAMEVFVGLVTSDGYKKMLSYLQGDPQEDSLFMTTLGAKLPDFVRNLMCWGIKTFYGDSIFPRFFNQARTKSVVEYCEIVNQRNKVADAWYKEVWGEHQFDGIIAPVQALPVIPHGACTYLSGLACATAVFNVIDSPVATIPVTRVDPSLDCLSADFKPGEGDVSALFEKYMYQNGESTAYKPQEMAGMPVGVQLVGKKWEDEKVLAMMRVVVEALGPRGFGPGSWDMRGKSVV</sequence>
<dbReference type="FunFam" id="3.90.1300.10:FF:000003">
    <property type="entry name" value="Amidase signature enzyme"/>
    <property type="match status" value="1"/>
</dbReference>
<evidence type="ECO:0000313" key="9">
    <source>
        <dbReference type="Proteomes" id="UP000053989"/>
    </source>
</evidence>
<reference evidence="9" key="2">
    <citation type="submission" date="2015-01" db="EMBL/GenBank/DDBJ databases">
        <title>Evolutionary Origins and Diversification of the Mycorrhizal Mutualists.</title>
        <authorList>
            <consortium name="DOE Joint Genome Institute"/>
            <consortium name="Mycorrhizal Genomics Consortium"/>
            <person name="Kohler A."/>
            <person name="Kuo A."/>
            <person name="Nagy L.G."/>
            <person name="Floudas D."/>
            <person name="Copeland A."/>
            <person name="Barry K.W."/>
            <person name="Cichocki N."/>
            <person name="Veneault-Fourrey C."/>
            <person name="LaButti K."/>
            <person name="Lindquist E.A."/>
            <person name="Lipzen A."/>
            <person name="Lundell T."/>
            <person name="Morin E."/>
            <person name="Murat C."/>
            <person name="Riley R."/>
            <person name="Ohm R."/>
            <person name="Sun H."/>
            <person name="Tunlid A."/>
            <person name="Henrissat B."/>
            <person name="Grigoriev I.V."/>
            <person name="Hibbett D.S."/>
            <person name="Martin F."/>
        </authorList>
    </citation>
    <scope>NUCLEOTIDE SEQUENCE [LARGE SCALE GENOMIC DNA]</scope>
    <source>
        <strain evidence="9">Foug A</strain>
    </source>
</reference>
<dbReference type="InterPro" id="IPR023631">
    <property type="entry name" value="Amidase_dom"/>
</dbReference>
<comment type="similarity">
    <text evidence="2">Belongs to the amidase family.</text>
</comment>
<dbReference type="SUPFAM" id="SSF75304">
    <property type="entry name" value="Amidase signature (AS) enzymes"/>
    <property type="match status" value="1"/>
</dbReference>
<reference evidence="8 9" key="1">
    <citation type="submission" date="2014-04" db="EMBL/GenBank/DDBJ databases">
        <authorList>
            <consortium name="DOE Joint Genome Institute"/>
            <person name="Kuo A."/>
            <person name="Kohler A."/>
            <person name="Nagy L.G."/>
            <person name="Floudas D."/>
            <person name="Copeland A."/>
            <person name="Barry K.W."/>
            <person name="Cichocki N."/>
            <person name="Veneault-Fourrey C."/>
            <person name="LaButti K."/>
            <person name="Lindquist E.A."/>
            <person name="Lipzen A."/>
            <person name="Lundell T."/>
            <person name="Morin E."/>
            <person name="Murat C."/>
            <person name="Sun H."/>
            <person name="Tunlid A."/>
            <person name="Henrissat B."/>
            <person name="Grigoriev I.V."/>
            <person name="Hibbett D.S."/>
            <person name="Martin F."/>
            <person name="Nordberg H.P."/>
            <person name="Cantor M.N."/>
            <person name="Hua S.X."/>
        </authorList>
    </citation>
    <scope>NUCLEOTIDE SEQUENCE [LARGE SCALE GENOMIC DNA]</scope>
    <source>
        <strain evidence="8 9">Foug A</strain>
    </source>
</reference>
<evidence type="ECO:0000256" key="4">
    <source>
        <dbReference type="ARBA" id="ARBA00022801"/>
    </source>
</evidence>
<dbReference type="STRING" id="1036808.A0A0C3A6Q5"/>
<dbReference type="PIRSF" id="PIRSF001221">
    <property type="entry name" value="Amidase_fungi"/>
    <property type="match status" value="1"/>
</dbReference>
<dbReference type="InterPro" id="IPR020556">
    <property type="entry name" value="Amidase_CS"/>
</dbReference>
<dbReference type="EMBL" id="KN822006">
    <property type="protein sequence ID" value="KIM69363.1"/>
    <property type="molecule type" value="Genomic_DNA"/>
</dbReference>
<feature type="domain" description="Amidase" evidence="7">
    <location>
        <begin position="57"/>
        <end position="541"/>
    </location>
</feature>
<feature type="binding site" evidence="6">
    <location>
        <position position="161"/>
    </location>
    <ligand>
        <name>substrate</name>
    </ligand>
</feature>
<evidence type="ECO:0000256" key="3">
    <source>
        <dbReference type="ARBA" id="ARBA00012922"/>
    </source>
</evidence>
<dbReference type="GO" id="GO:0004040">
    <property type="term" value="F:amidase activity"/>
    <property type="evidence" value="ECO:0007669"/>
    <property type="project" value="UniProtKB-EC"/>
</dbReference>
<dbReference type="PANTHER" id="PTHR46072">
    <property type="entry name" value="AMIDASE-RELATED-RELATED"/>
    <property type="match status" value="1"/>
</dbReference>
<dbReference type="EC" id="3.5.1.4" evidence="3"/>
<feature type="active site" description="Charge relay system" evidence="5">
    <location>
        <position position="187"/>
    </location>
</feature>
<dbReference type="AlphaFoldDB" id="A0A0C3A6Q5"/>
<evidence type="ECO:0000256" key="2">
    <source>
        <dbReference type="ARBA" id="ARBA00009199"/>
    </source>
</evidence>
<keyword evidence="9" id="KW-1185">Reference proteome</keyword>
<evidence type="ECO:0000256" key="5">
    <source>
        <dbReference type="PIRSR" id="PIRSR001221-1"/>
    </source>
</evidence>
<dbReference type="Gene3D" id="3.90.1300.10">
    <property type="entry name" value="Amidase signature (AS) domain"/>
    <property type="match status" value="1"/>
</dbReference>
<comment type="catalytic activity">
    <reaction evidence="1">
        <text>a monocarboxylic acid amide + H2O = a monocarboxylate + NH4(+)</text>
        <dbReference type="Rhea" id="RHEA:12020"/>
        <dbReference type="ChEBI" id="CHEBI:15377"/>
        <dbReference type="ChEBI" id="CHEBI:28938"/>
        <dbReference type="ChEBI" id="CHEBI:35757"/>
        <dbReference type="ChEBI" id="CHEBI:83628"/>
        <dbReference type="EC" id="3.5.1.4"/>
    </reaction>
</comment>
<dbReference type="OrthoDB" id="6428749at2759"/>
<dbReference type="InParanoid" id="A0A0C3A6Q5"/>
<feature type="binding site" evidence="6">
    <location>
        <begin position="208"/>
        <end position="211"/>
    </location>
    <ligand>
        <name>substrate</name>
    </ligand>
</feature>
<gene>
    <name evidence="8" type="ORF">SCLCIDRAFT_102685</name>
</gene>
<keyword evidence="4" id="KW-0378">Hydrolase</keyword>
<dbReference type="PROSITE" id="PS00571">
    <property type="entry name" value="AMIDASES"/>
    <property type="match status" value="1"/>
</dbReference>
<feature type="binding site" evidence="6">
    <location>
        <position position="187"/>
    </location>
    <ligand>
        <name>substrate</name>
    </ligand>
</feature>
<feature type="active site" description="Acyl-ester intermediate" evidence="5">
    <location>
        <position position="211"/>
    </location>
</feature>
<evidence type="ECO:0000256" key="1">
    <source>
        <dbReference type="ARBA" id="ARBA00001311"/>
    </source>
</evidence>
<proteinExistence type="inferred from homology"/>
<dbReference type="HOGENOM" id="CLU_009600_9_3_1"/>
<dbReference type="PANTHER" id="PTHR46072:SF11">
    <property type="entry name" value="AMIDASE-RELATED"/>
    <property type="match status" value="1"/>
</dbReference>
<dbReference type="Proteomes" id="UP000053989">
    <property type="component" value="Unassembled WGS sequence"/>
</dbReference>
<evidence type="ECO:0000259" key="7">
    <source>
        <dbReference type="Pfam" id="PF01425"/>
    </source>
</evidence>
<name>A0A0C3A6Q5_9AGAM</name>
<dbReference type="InterPro" id="IPR036928">
    <property type="entry name" value="AS_sf"/>
</dbReference>
<evidence type="ECO:0000256" key="6">
    <source>
        <dbReference type="PIRSR" id="PIRSR001221-2"/>
    </source>
</evidence>
<organism evidence="8 9">
    <name type="scientific">Scleroderma citrinum Foug A</name>
    <dbReference type="NCBI Taxonomy" id="1036808"/>
    <lineage>
        <taxon>Eukaryota</taxon>
        <taxon>Fungi</taxon>
        <taxon>Dikarya</taxon>
        <taxon>Basidiomycota</taxon>
        <taxon>Agaricomycotina</taxon>
        <taxon>Agaricomycetes</taxon>
        <taxon>Agaricomycetidae</taxon>
        <taxon>Boletales</taxon>
        <taxon>Sclerodermatineae</taxon>
        <taxon>Sclerodermataceae</taxon>
        <taxon>Scleroderma</taxon>
    </lineage>
</organism>
<evidence type="ECO:0000313" key="8">
    <source>
        <dbReference type="EMBL" id="KIM69363.1"/>
    </source>
</evidence>
<feature type="active site" description="Charge relay system" evidence="5">
    <location>
        <position position="112"/>
    </location>
</feature>
<accession>A0A0C3A6Q5</accession>